<dbReference type="EMBL" id="LHYE01000089">
    <property type="protein sequence ID" value="KXB05558.1"/>
    <property type="molecule type" value="Genomic_DNA"/>
</dbReference>
<sequence length="224" mass="24971">MPSSDKVGIEDRSPEQLARQVKELRGNVRNLNDQLQAYQETIEHLSKRLYSQTKEPQTPEQNGDDLRSLARKYERQSMILERDNAVARKLQESVSPLWLTDVEGVDFAAESRTGERVGGDFYDVIKISGNILGIMIADVSGHGLPAAVIMATARMAFRTFATTESSPKAILERGNEALLESTLAGHHLTAFLGLLDTEVLTFQYVNASHYPPYLIRENEVAPLD</sequence>
<dbReference type="Pfam" id="PF07228">
    <property type="entry name" value="SpoIIE"/>
    <property type="match status" value="1"/>
</dbReference>
<protein>
    <recommendedName>
        <fullName evidence="3">PPM-type phosphatase domain-containing protein</fullName>
    </recommendedName>
</protein>
<proteinExistence type="predicted"/>
<dbReference type="AlphaFoldDB" id="A0A133VGI1"/>
<dbReference type="InterPro" id="IPR052016">
    <property type="entry name" value="Bact_Sigma-Reg"/>
</dbReference>
<feature type="domain" description="PPM-type phosphatase" evidence="3">
    <location>
        <begin position="132"/>
        <end position="219"/>
    </location>
</feature>
<feature type="coiled-coil region" evidence="2">
    <location>
        <begin position="21"/>
        <end position="48"/>
    </location>
</feature>
<dbReference type="Proteomes" id="UP000070263">
    <property type="component" value="Unassembled WGS sequence"/>
</dbReference>
<evidence type="ECO:0000259" key="3">
    <source>
        <dbReference type="Pfam" id="PF07228"/>
    </source>
</evidence>
<evidence type="ECO:0000256" key="2">
    <source>
        <dbReference type="SAM" id="Coils"/>
    </source>
</evidence>
<reference evidence="4 5" key="1">
    <citation type="journal article" date="2016" name="Sci. Rep.">
        <title>Metabolic traits of an uncultured archaeal lineage -MSBL1- from brine pools of the Red Sea.</title>
        <authorList>
            <person name="Mwirichia R."/>
            <person name="Alam I."/>
            <person name="Rashid M."/>
            <person name="Vinu M."/>
            <person name="Ba-Alawi W."/>
            <person name="Anthony Kamau A."/>
            <person name="Kamanda Ngugi D."/>
            <person name="Goker M."/>
            <person name="Klenk H.P."/>
            <person name="Bajic V."/>
            <person name="Stingl U."/>
        </authorList>
    </citation>
    <scope>NUCLEOTIDE SEQUENCE [LARGE SCALE GENOMIC DNA]</scope>
    <source>
        <strain evidence="4">SCGC-AAA382A20</strain>
    </source>
</reference>
<dbReference type="PANTHER" id="PTHR43156:SF2">
    <property type="entry name" value="STAGE II SPORULATION PROTEIN E"/>
    <property type="match status" value="1"/>
</dbReference>
<dbReference type="InterPro" id="IPR036457">
    <property type="entry name" value="PPM-type-like_dom_sf"/>
</dbReference>
<organism evidence="4 5">
    <name type="scientific">candidate division MSBL1 archaeon SCGC-AAA382A20</name>
    <dbReference type="NCBI Taxonomy" id="1698280"/>
    <lineage>
        <taxon>Archaea</taxon>
        <taxon>Methanobacteriati</taxon>
        <taxon>Methanobacteriota</taxon>
        <taxon>candidate division MSBL1</taxon>
    </lineage>
</organism>
<dbReference type="InterPro" id="IPR001932">
    <property type="entry name" value="PPM-type_phosphatase-like_dom"/>
</dbReference>
<keyword evidence="2" id="KW-0175">Coiled coil</keyword>
<evidence type="ECO:0000313" key="5">
    <source>
        <dbReference type="Proteomes" id="UP000070263"/>
    </source>
</evidence>
<evidence type="ECO:0000313" key="4">
    <source>
        <dbReference type="EMBL" id="KXB05558.1"/>
    </source>
</evidence>
<dbReference type="GO" id="GO:0016791">
    <property type="term" value="F:phosphatase activity"/>
    <property type="evidence" value="ECO:0007669"/>
    <property type="project" value="TreeGrafter"/>
</dbReference>
<evidence type="ECO:0000256" key="1">
    <source>
        <dbReference type="ARBA" id="ARBA00022801"/>
    </source>
</evidence>
<feature type="non-terminal residue" evidence="4">
    <location>
        <position position="224"/>
    </location>
</feature>
<comment type="caution">
    <text evidence="4">The sequence shown here is derived from an EMBL/GenBank/DDBJ whole genome shotgun (WGS) entry which is preliminary data.</text>
</comment>
<dbReference type="Gene3D" id="3.60.40.10">
    <property type="entry name" value="PPM-type phosphatase domain"/>
    <property type="match status" value="1"/>
</dbReference>
<name>A0A133VGI1_9EURY</name>
<gene>
    <name evidence="4" type="ORF">AKJ51_04945</name>
</gene>
<dbReference type="PANTHER" id="PTHR43156">
    <property type="entry name" value="STAGE II SPORULATION PROTEIN E-RELATED"/>
    <property type="match status" value="1"/>
</dbReference>
<keyword evidence="1" id="KW-0378">Hydrolase</keyword>
<keyword evidence="5" id="KW-1185">Reference proteome</keyword>
<accession>A0A133VGI1</accession>